<sequence length="146" mass="15426">MKRTAEMVLGIIGIITSGILLFFGGSFIWANKSEEFKMLMTEELAANPAAQLTSDELSLVMEGLASYGWALVIASLIGMLLGLIGVIRIKGNKNPKLAGWMFIAAGVSIGVISVGFGFLPAILYLIAGIMSLVRKPPPDAPDSGIE</sequence>
<organism evidence="3 4">
    <name type="scientific">Siminovitchia sediminis</name>
    <dbReference type="NCBI Taxonomy" id="1274353"/>
    <lineage>
        <taxon>Bacteria</taxon>
        <taxon>Bacillati</taxon>
        <taxon>Bacillota</taxon>
        <taxon>Bacilli</taxon>
        <taxon>Bacillales</taxon>
        <taxon>Bacillaceae</taxon>
        <taxon>Siminovitchia</taxon>
    </lineage>
</organism>
<proteinExistence type="predicted"/>
<accession>A0ABW4KEC1</accession>
<name>A0ABW4KEC1_9BACI</name>
<evidence type="ECO:0000256" key="1">
    <source>
        <dbReference type="SAM" id="Phobius"/>
    </source>
</evidence>
<protein>
    <submittedName>
        <fullName evidence="3">DUF4064 domain-containing protein</fullName>
    </submittedName>
</protein>
<dbReference type="RefSeq" id="WP_380772328.1">
    <property type="nucleotide sequence ID" value="NZ_JBHUEO010000005.1"/>
</dbReference>
<evidence type="ECO:0000313" key="4">
    <source>
        <dbReference type="Proteomes" id="UP001597301"/>
    </source>
</evidence>
<feature type="domain" description="DUF4064" evidence="2">
    <location>
        <begin position="2"/>
        <end position="108"/>
    </location>
</feature>
<keyword evidence="1" id="KW-0472">Membrane</keyword>
<feature type="transmembrane region" description="Helical" evidence="1">
    <location>
        <begin position="67"/>
        <end position="87"/>
    </location>
</feature>
<keyword evidence="1" id="KW-0812">Transmembrane</keyword>
<dbReference type="Proteomes" id="UP001597301">
    <property type="component" value="Unassembled WGS sequence"/>
</dbReference>
<keyword evidence="4" id="KW-1185">Reference proteome</keyword>
<feature type="transmembrane region" description="Helical" evidence="1">
    <location>
        <begin position="7"/>
        <end position="30"/>
    </location>
</feature>
<evidence type="ECO:0000313" key="3">
    <source>
        <dbReference type="EMBL" id="MFD1705783.1"/>
    </source>
</evidence>
<evidence type="ECO:0000259" key="2">
    <source>
        <dbReference type="Pfam" id="PF13273"/>
    </source>
</evidence>
<dbReference type="InterPro" id="IPR025273">
    <property type="entry name" value="DUF4064"/>
</dbReference>
<dbReference type="EMBL" id="JBHUEO010000005">
    <property type="protein sequence ID" value="MFD1705783.1"/>
    <property type="molecule type" value="Genomic_DNA"/>
</dbReference>
<comment type="caution">
    <text evidence="3">The sequence shown here is derived from an EMBL/GenBank/DDBJ whole genome shotgun (WGS) entry which is preliminary data.</text>
</comment>
<gene>
    <name evidence="3" type="ORF">ACFSCZ_03345</name>
</gene>
<keyword evidence="1" id="KW-1133">Transmembrane helix</keyword>
<reference evidence="4" key="1">
    <citation type="journal article" date="2019" name="Int. J. Syst. Evol. Microbiol.">
        <title>The Global Catalogue of Microorganisms (GCM) 10K type strain sequencing project: providing services to taxonomists for standard genome sequencing and annotation.</title>
        <authorList>
            <consortium name="The Broad Institute Genomics Platform"/>
            <consortium name="The Broad Institute Genome Sequencing Center for Infectious Disease"/>
            <person name="Wu L."/>
            <person name="Ma J."/>
        </authorList>
    </citation>
    <scope>NUCLEOTIDE SEQUENCE [LARGE SCALE GENOMIC DNA]</scope>
    <source>
        <strain evidence="4">CGMCC 1.12295</strain>
    </source>
</reference>
<dbReference type="Pfam" id="PF13273">
    <property type="entry name" value="DUF4064"/>
    <property type="match status" value="1"/>
</dbReference>
<feature type="transmembrane region" description="Helical" evidence="1">
    <location>
        <begin position="99"/>
        <end position="127"/>
    </location>
</feature>